<keyword evidence="4" id="KW-0285">Flavoprotein</keyword>
<gene>
    <name evidence="11" type="ORF">DSYM_08530</name>
</gene>
<dbReference type="Gene3D" id="2.40.30.10">
    <property type="entry name" value="Translation factors"/>
    <property type="match status" value="1"/>
</dbReference>
<dbReference type="Pfam" id="PF00175">
    <property type="entry name" value="NAD_binding_1"/>
    <property type="match status" value="1"/>
</dbReference>
<dbReference type="CDD" id="cd06195">
    <property type="entry name" value="FNR1"/>
    <property type="match status" value="1"/>
</dbReference>
<evidence type="ECO:0000313" key="12">
    <source>
        <dbReference type="Proteomes" id="UP000662914"/>
    </source>
</evidence>
<accession>A0A809S9C1</accession>
<dbReference type="SUPFAM" id="SSF63380">
    <property type="entry name" value="Riboflavin synthase domain-like"/>
    <property type="match status" value="1"/>
</dbReference>
<keyword evidence="6" id="KW-0274">FAD</keyword>
<keyword evidence="5" id="KW-0547">Nucleotide-binding</keyword>
<protein>
    <recommendedName>
        <fullName evidence="3">ferredoxin--NADP(+) reductase</fullName>
        <ecNumber evidence="3">1.18.1.2</ecNumber>
    </recommendedName>
</protein>
<evidence type="ECO:0000313" key="11">
    <source>
        <dbReference type="EMBL" id="BBO20154.1"/>
    </source>
</evidence>
<dbReference type="InterPro" id="IPR051930">
    <property type="entry name" value="FNR_type-1"/>
</dbReference>
<feature type="domain" description="FAD-binding FR-type" evidence="10">
    <location>
        <begin position="2"/>
        <end position="101"/>
    </location>
</feature>
<evidence type="ECO:0000256" key="3">
    <source>
        <dbReference type="ARBA" id="ARBA00013223"/>
    </source>
</evidence>
<dbReference type="InterPro" id="IPR017927">
    <property type="entry name" value="FAD-bd_FR_type"/>
</dbReference>
<proteinExistence type="inferred from homology"/>
<dbReference type="SUPFAM" id="SSF52343">
    <property type="entry name" value="Ferredoxin reductase-like, C-terminal NADP-linked domain"/>
    <property type="match status" value="1"/>
</dbReference>
<evidence type="ECO:0000259" key="10">
    <source>
        <dbReference type="PROSITE" id="PS51384"/>
    </source>
</evidence>
<dbReference type="Gene3D" id="3.40.50.80">
    <property type="entry name" value="Nucleotide-binding domain of ferredoxin-NADP reductase (FNR) module"/>
    <property type="match status" value="1"/>
</dbReference>
<evidence type="ECO:0000256" key="4">
    <source>
        <dbReference type="ARBA" id="ARBA00022630"/>
    </source>
</evidence>
<dbReference type="EMBL" id="AP021857">
    <property type="protein sequence ID" value="BBO20154.1"/>
    <property type="molecule type" value="Genomic_DNA"/>
</dbReference>
<sequence length="247" mass="27171">MAQWVEGRVIERIDWSGRLHSLRVEAKIAPFRAGQFTKLGLPIGDEIVGRPYSFVNAPGEPLLEFYFSTLPEGPLSPRLAALRPGDAVQVAPNPNGFLVLDEVPPAIHLWLLATGTGIGPFLSILKTEEPWQRFRRVVLVHAARTADELSYRRAIARIAEAQPKRFAYIPFLSREAADFAMIGRIPAAIADGRLEARAGLALEPALAYVMLCGNPAMVTDATAALAARGLRKHRRQEPGQVSTESYW</sequence>
<organism evidence="11 12">
    <name type="scientific">Candidatus Desulfobacillus denitrificans</name>
    <dbReference type="NCBI Taxonomy" id="2608985"/>
    <lineage>
        <taxon>Bacteria</taxon>
        <taxon>Pseudomonadati</taxon>
        <taxon>Pseudomonadota</taxon>
        <taxon>Betaproteobacteria</taxon>
        <taxon>Candidatus Desulfobacillus</taxon>
    </lineage>
</organism>
<dbReference type="KEGG" id="ddz:DSYM_08530"/>
<dbReference type="PROSITE" id="PS51384">
    <property type="entry name" value="FAD_FR"/>
    <property type="match status" value="1"/>
</dbReference>
<evidence type="ECO:0000256" key="5">
    <source>
        <dbReference type="ARBA" id="ARBA00022741"/>
    </source>
</evidence>
<evidence type="ECO:0000256" key="7">
    <source>
        <dbReference type="ARBA" id="ARBA00022857"/>
    </source>
</evidence>
<dbReference type="EC" id="1.18.1.2" evidence="3"/>
<evidence type="ECO:0000256" key="2">
    <source>
        <dbReference type="ARBA" id="ARBA00008312"/>
    </source>
</evidence>
<dbReference type="Proteomes" id="UP000662914">
    <property type="component" value="Chromosome"/>
</dbReference>
<dbReference type="PANTHER" id="PTHR47878">
    <property type="entry name" value="OXIDOREDUCTASE FAD/NAD(P)-BINDING DOMAIN PROTEIN"/>
    <property type="match status" value="1"/>
</dbReference>
<dbReference type="GO" id="GO:0034599">
    <property type="term" value="P:cellular response to oxidative stress"/>
    <property type="evidence" value="ECO:0007669"/>
    <property type="project" value="TreeGrafter"/>
</dbReference>
<dbReference type="AlphaFoldDB" id="A0A809S9C1"/>
<evidence type="ECO:0000256" key="9">
    <source>
        <dbReference type="ARBA" id="ARBA00047776"/>
    </source>
</evidence>
<dbReference type="GO" id="GO:0000166">
    <property type="term" value="F:nucleotide binding"/>
    <property type="evidence" value="ECO:0007669"/>
    <property type="project" value="UniProtKB-KW"/>
</dbReference>
<comment type="catalytic activity">
    <reaction evidence="9">
        <text>2 reduced [2Fe-2S]-[ferredoxin] + NADP(+) + H(+) = 2 oxidized [2Fe-2S]-[ferredoxin] + NADPH</text>
        <dbReference type="Rhea" id="RHEA:20125"/>
        <dbReference type="Rhea" id="RHEA-COMP:10000"/>
        <dbReference type="Rhea" id="RHEA-COMP:10001"/>
        <dbReference type="ChEBI" id="CHEBI:15378"/>
        <dbReference type="ChEBI" id="CHEBI:33737"/>
        <dbReference type="ChEBI" id="CHEBI:33738"/>
        <dbReference type="ChEBI" id="CHEBI:57783"/>
        <dbReference type="ChEBI" id="CHEBI:58349"/>
        <dbReference type="EC" id="1.18.1.2"/>
    </reaction>
</comment>
<dbReference type="InterPro" id="IPR001433">
    <property type="entry name" value="OxRdtase_FAD/NAD-bd"/>
</dbReference>
<dbReference type="InterPro" id="IPR033892">
    <property type="entry name" value="FNR_bac"/>
</dbReference>
<comment type="similarity">
    <text evidence="2">Belongs to the ferredoxin--NADP reductase type 1 family.</text>
</comment>
<evidence type="ECO:0000256" key="6">
    <source>
        <dbReference type="ARBA" id="ARBA00022827"/>
    </source>
</evidence>
<keyword evidence="7" id="KW-0521">NADP</keyword>
<evidence type="ECO:0000256" key="8">
    <source>
        <dbReference type="ARBA" id="ARBA00023002"/>
    </source>
</evidence>
<dbReference type="PANTHER" id="PTHR47878:SF1">
    <property type="entry name" value="FLAVODOXIN_FERREDOXIN--NADP REDUCTASE"/>
    <property type="match status" value="1"/>
</dbReference>
<name>A0A809S9C1_9PROT</name>
<evidence type="ECO:0000256" key="1">
    <source>
        <dbReference type="ARBA" id="ARBA00001974"/>
    </source>
</evidence>
<reference evidence="11" key="1">
    <citation type="journal article" name="DNA Res.">
        <title>The physiological potential of anammox bacteria as revealed by their core genome structure.</title>
        <authorList>
            <person name="Okubo T."/>
            <person name="Toyoda A."/>
            <person name="Fukuhara K."/>
            <person name="Uchiyama I."/>
            <person name="Harigaya Y."/>
            <person name="Kuroiwa M."/>
            <person name="Suzuki T."/>
            <person name="Murakami Y."/>
            <person name="Suwa Y."/>
            <person name="Takami H."/>
        </authorList>
    </citation>
    <scope>NUCLEOTIDE SEQUENCE</scope>
    <source>
        <strain evidence="11">317325-3</strain>
    </source>
</reference>
<dbReference type="GO" id="GO:0042167">
    <property type="term" value="P:heme catabolic process"/>
    <property type="evidence" value="ECO:0007669"/>
    <property type="project" value="TreeGrafter"/>
</dbReference>
<dbReference type="InterPro" id="IPR039261">
    <property type="entry name" value="FNR_nucleotide-bd"/>
</dbReference>
<dbReference type="PRINTS" id="PR00410">
    <property type="entry name" value="PHEHYDRXLASE"/>
</dbReference>
<keyword evidence="8" id="KW-0560">Oxidoreductase</keyword>
<dbReference type="GO" id="GO:0004324">
    <property type="term" value="F:ferredoxin-NADP+ reductase activity"/>
    <property type="evidence" value="ECO:0007669"/>
    <property type="project" value="UniProtKB-EC"/>
</dbReference>
<comment type="cofactor">
    <cofactor evidence="1">
        <name>FAD</name>
        <dbReference type="ChEBI" id="CHEBI:57692"/>
    </cofactor>
</comment>
<dbReference type="InterPro" id="IPR017938">
    <property type="entry name" value="Riboflavin_synthase-like_b-brl"/>
</dbReference>